<gene>
    <name evidence="3" type="primary">Dcdc2b</name>
    <name evidence="3" type="ORF">UROIND_R04463</name>
</gene>
<evidence type="ECO:0000313" key="3">
    <source>
        <dbReference type="EMBL" id="NXX79833.1"/>
    </source>
</evidence>
<dbReference type="PANTHER" id="PTHR23004:SF10">
    <property type="entry name" value="DOUBLECORTIN DOMAIN-CONTAINING PROTEIN 2B"/>
    <property type="match status" value="1"/>
</dbReference>
<dbReference type="GO" id="GO:0005815">
    <property type="term" value="C:microtubule organizing center"/>
    <property type="evidence" value="ECO:0007669"/>
    <property type="project" value="TreeGrafter"/>
</dbReference>
<dbReference type="InterPro" id="IPR036572">
    <property type="entry name" value="Doublecortin_dom_sf"/>
</dbReference>
<keyword evidence="4" id="KW-1185">Reference proteome</keyword>
<dbReference type="SUPFAM" id="SSF89837">
    <property type="entry name" value="Doublecortin (DC)"/>
    <property type="match status" value="2"/>
</dbReference>
<dbReference type="Gene3D" id="3.10.20.230">
    <property type="entry name" value="Doublecortin domain"/>
    <property type="match status" value="2"/>
</dbReference>
<keyword evidence="1" id="KW-0677">Repeat</keyword>
<dbReference type="Proteomes" id="UP000654395">
    <property type="component" value="Unassembled WGS sequence"/>
</dbReference>
<feature type="non-terminal residue" evidence="3">
    <location>
        <position position="1"/>
    </location>
</feature>
<evidence type="ECO:0000313" key="4">
    <source>
        <dbReference type="Proteomes" id="UP000654395"/>
    </source>
</evidence>
<name>A0A852KP50_UROIN</name>
<evidence type="ECO:0000256" key="1">
    <source>
        <dbReference type="ARBA" id="ARBA00022737"/>
    </source>
</evidence>
<proteinExistence type="predicted"/>
<accession>A0A852KP50</accession>
<organism evidence="3 4">
    <name type="scientific">Urocolius indicus</name>
    <name type="common">Red-faced mousebird</name>
    <name type="synonym">Colius indicus</name>
    <dbReference type="NCBI Taxonomy" id="458196"/>
    <lineage>
        <taxon>Eukaryota</taxon>
        <taxon>Metazoa</taxon>
        <taxon>Chordata</taxon>
        <taxon>Craniata</taxon>
        <taxon>Vertebrata</taxon>
        <taxon>Euteleostomi</taxon>
        <taxon>Archelosauria</taxon>
        <taxon>Archosauria</taxon>
        <taxon>Dinosauria</taxon>
        <taxon>Saurischia</taxon>
        <taxon>Theropoda</taxon>
        <taxon>Coelurosauria</taxon>
        <taxon>Aves</taxon>
        <taxon>Neognathae</taxon>
        <taxon>Neoaves</taxon>
        <taxon>Telluraves</taxon>
        <taxon>Coraciimorphae</taxon>
        <taxon>Coliiformes</taxon>
        <taxon>Coliidae</taxon>
        <taxon>Urocolius</taxon>
    </lineage>
</organism>
<sequence>MSCWGSAVAPRAKTVLVYRNGDPFFPGRRVVVNPRRVLTLEVLLGELTVSLGAAQAVRSLHTPRHGRRLEGLHDLRHGGCYVAVGWERFRRLDSQLLAAVFARNAAQAQRMPVPPPFPSCRGTGSSRALGCFHCSVFRNGDLLSPPFPLPVSRSPPLPWATLLAMLTGKAALPSGAVHKLCRLDGAQVCAAEELLNGSYYVAVGNDGYKNLPYMDLLVPRDSAGRMLWYV</sequence>
<protein>
    <submittedName>
        <fullName evidence="3">DCD2B protein</fullName>
    </submittedName>
</protein>
<dbReference type="InterPro" id="IPR003533">
    <property type="entry name" value="Doublecortin_dom"/>
</dbReference>
<dbReference type="GO" id="GO:0035556">
    <property type="term" value="P:intracellular signal transduction"/>
    <property type="evidence" value="ECO:0007669"/>
    <property type="project" value="InterPro"/>
</dbReference>
<feature type="domain" description="Doublecortin" evidence="2">
    <location>
        <begin position="136"/>
        <end position="214"/>
    </location>
</feature>
<dbReference type="OrthoDB" id="1738954at2759"/>
<evidence type="ECO:0000259" key="2">
    <source>
        <dbReference type="PROSITE" id="PS50309"/>
    </source>
</evidence>
<feature type="domain" description="Doublecortin" evidence="2">
    <location>
        <begin position="13"/>
        <end position="95"/>
    </location>
</feature>
<dbReference type="PROSITE" id="PS50309">
    <property type="entry name" value="DC"/>
    <property type="match status" value="2"/>
</dbReference>
<feature type="non-terminal residue" evidence="3">
    <location>
        <position position="230"/>
    </location>
</feature>
<dbReference type="Pfam" id="PF03607">
    <property type="entry name" value="DCX"/>
    <property type="match status" value="2"/>
</dbReference>
<dbReference type="AlphaFoldDB" id="A0A852KP50"/>
<dbReference type="GO" id="GO:0005874">
    <property type="term" value="C:microtubule"/>
    <property type="evidence" value="ECO:0007669"/>
    <property type="project" value="TreeGrafter"/>
</dbReference>
<reference evidence="3" key="1">
    <citation type="submission" date="2020-02" db="EMBL/GenBank/DDBJ databases">
        <title>Bird 10,000 Genomes (B10K) Project - Family phase.</title>
        <authorList>
            <person name="Zhang G."/>
        </authorList>
    </citation>
    <scope>NUCLEOTIDE SEQUENCE</scope>
    <source>
        <strain evidence="3">B10K-DU-030-59</strain>
    </source>
</reference>
<dbReference type="SMART" id="SM00537">
    <property type="entry name" value="DCX"/>
    <property type="match status" value="2"/>
</dbReference>
<dbReference type="FunFam" id="3.10.20.230:FF:000004">
    <property type="entry name" value="Doublecortin domain containing 2"/>
    <property type="match status" value="1"/>
</dbReference>
<dbReference type="PANTHER" id="PTHR23004">
    <property type="entry name" value="DOUBLECORTIN DOMAIN CONTAINING 2"/>
    <property type="match status" value="1"/>
</dbReference>
<dbReference type="EMBL" id="WBNH01005818">
    <property type="protein sequence ID" value="NXX79833.1"/>
    <property type="molecule type" value="Genomic_DNA"/>
</dbReference>
<comment type="caution">
    <text evidence="3">The sequence shown here is derived from an EMBL/GenBank/DDBJ whole genome shotgun (WGS) entry which is preliminary data.</text>
</comment>